<gene>
    <name evidence="2" type="ORF">GP486_002729</name>
</gene>
<dbReference type="SUPFAM" id="SSF56300">
    <property type="entry name" value="Metallo-dependent phosphatases"/>
    <property type="match status" value="1"/>
</dbReference>
<dbReference type="Gene3D" id="3.60.21.10">
    <property type="match status" value="1"/>
</dbReference>
<dbReference type="AlphaFoldDB" id="A0A9P8LEN7"/>
<protein>
    <recommendedName>
        <fullName evidence="1">Calcineurin-like phosphoesterase domain-containing protein</fullName>
    </recommendedName>
</protein>
<dbReference type="PANTHER" id="PTHR12905">
    <property type="entry name" value="METALLOPHOSPHOESTERASE"/>
    <property type="match status" value="1"/>
</dbReference>
<dbReference type="CDD" id="cd07379">
    <property type="entry name" value="MPP_239FB"/>
    <property type="match status" value="1"/>
</dbReference>
<evidence type="ECO:0000313" key="3">
    <source>
        <dbReference type="Proteomes" id="UP000750711"/>
    </source>
</evidence>
<sequence length="321" mass="36285">MPILFPRPSTIFDPPTTLDHFLSSPIKFFTRHVHRLFIFLRAPPALLPHNKPAIRVICISDTHNDTQDIPPGDLLIHAGDLTNNGTVLELQAQIDWLKSLPHMHKVVICGNHDSFFDPASRLEEDAAKTLSWGEIQYLENSSVALTFPSHGNRRLVIYGAPQIPRCGGSNFAFQYQRDEDRWTGTIPPETDVLVTHPPPKYHLDLPAGLGCAYLLQEVWRIRPTLHIFGHVHSGHGKEPVFWDEEQRIYERLCVRKDRGVVLDLIDVWGWLDVWKLVCHGVGAVLWTRVWGGDSSGSLMVNAALSYRSTGKLRNPAQVVEI</sequence>
<evidence type="ECO:0000313" key="2">
    <source>
        <dbReference type="EMBL" id="KAH0562586.1"/>
    </source>
</evidence>
<dbReference type="InterPro" id="IPR051693">
    <property type="entry name" value="UPF0046_metallophosphoest"/>
</dbReference>
<feature type="domain" description="Calcineurin-like phosphoesterase" evidence="1">
    <location>
        <begin position="55"/>
        <end position="233"/>
    </location>
</feature>
<organism evidence="2 3">
    <name type="scientific">Trichoglossum hirsutum</name>
    <dbReference type="NCBI Taxonomy" id="265104"/>
    <lineage>
        <taxon>Eukaryota</taxon>
        <taxon>Fungi</taxon>
        <taxon>Dikarya</taxon>
        <taxon>Ascomycota</taxon>
        <taxon>Pezizomycotina</taxon>
        <taxon>Geoglossomycetes</taxon>
        <taxon>Geoglossales</taxon>
        <taxon>Geoglossaceae</taxon>
        <taxon>Trichoglossum</taxon>
    </lineage>
</organism>
<dbReference type="EMBL" id="JAGHQM010000321">
    <property type="protein sequence ID" value="KAH0562586.1"/>
    <property type="molecule type" value="Genomic_DNA"/>
</dbReference>
<dbReference type="Pfam" id="PF00149">
    <property type="entry name" value="Metallophos"/>
    <property type="match status" value="1"/>
</dbReference>
<dbReference type="InterPro" id="IPR004843">
    <property type="entry name" value="Calcineurin-like_PHP"/>
</dbReference>
<keyword evidence="3" id="KW-1185">Reference proteome</keyword>
<comment type="caution">
    <text evidence="2">The sequence shown here is derived from an EMBL/GenBank/DDBJ whole genome shotgun (WGS) entry which is preliminary data.</text>
</comment>
<dbReference type="GO" id="GO:0016787">
    <property type="term" value="F:hydrolase activity"/>
    <property type="evidence" value="ECO:0007669"/>
    <property type="project" value="InterPro"/>
</dbReference>
<name>A0A9P8LEN7_9PEZI</name>
<evidence type="ECO:0000259" key="1">
    <source>
        <dbReference type="Pfam" id="PF00149"/>
    </source>
</evidence>
<dbReference type="PANTHER" id="PTHR12905:SF18">
    <property type="entry name" value="ESTER HYDROLASE, PUTATIVE (AFU_ORTHOLOGUE AFUA_4G03130)-RELATED"/>
    <property type="match status" value="1"/>
</dbReference>
<dbReference type="InterPro" id="IPR029052">
    <property type="entry name" value="Metallo-depent_PP-like"/>
</dbReference>
<dbReference type="Proteomes" id="UP000750711">
    <property type="component" value="Unassembled WGS sequence"/>
</dbReference>
<reference evidence="2" key="1">
    <citation type="submission" date="2021-03" db="EMBL/GenBank/DDBJ databases">
        <title>Comparative genomics and phylogenomic investigation of the class Geoglossomycetes provide insights into ecological specialization and systematics.</title>
        <authorList>
            <person name="Melie T."/>
            <person name="Pirro S."/>
            <person name="Miller A.N."/>
            <person name="Quandt A."/>
        </authorList>
    </citation>
    <scope>NUCLEOTIDE SEQUENCE</scope>
    <source>
        <strain evidence="2">CAQ_001_2017</strain>
    </source>
</reference>
<accession>A0A9P8LEN7</accession>
<proteinExistence type="predicted"/>